<dbReference type="Pfam" id="PF13041">
    <property type="entry name" value="PPR_2"/>
    <property type="match status" value="2"/>
</dbReference>
<evidence type="ECO:0000313" key="4">
    <source>
        <dbReference type="EMBL" id="KAK9208308.1"/>
    </source>
</evidence>
<reference evidence="4 5" key="1">
    <citation type="submission" date="2024-05" db="EMBL/GenBank/DDBJ databases">
        <title>Haplotype-resolved chromosome-level genome assembly of Huyou (Citrus changshanensis).</title>
        <authorList>
            <person name="Miao C."/>
            <person name="Chen W."/>
            <person name="Wu Y."/>
            <person name="Wang L."/>
            <person name="Zhao S."/>
            <person name="Grierson D."/>
            <person name="Xu C."/>
            <person name="Chen K."/>
        </authorList>
    </citation>
    <scope>NUCLEOTIDE SEQUENCE [LARGE SCALE GENOMIC DNA]</scope>
    <source>
        <strain evidence="4">01-14</strain>
        <tissue evidence="4">Leaf</tissue>
    </source>
</reference>
<dbReference type="FunFam" id="1.25.40.10:FF:000333">
    <property type="entry name" value="Pentatricopeptide repeat-containing protein"/>
    <property type="match status" value="1"/>
</dbReference>
<dbReference type="InterPro" id="IPR046960">
    <property type="entry name" value="PPR_At4g14850-like_plant"/>
</dbReference>
<dbReference type="GO" id="GO:0009451">
    <property type="term" value="P:RNA modification"/>
    <property type="evidence" value="ECO:0007669"/>
    <property type="project" value="InterPro"/>
</dbReference>
<protein>
    <recommendedName>
        <fullName evidence="6">Pentatricopeptide repeat-containing protein</fullName>
    </recommendedName>
</protein>
<dbReference type="Gene3D" id="1.25.40.10">
    <property type="entry name" value="Tetratricopeptide repeat domain"/>
    <property type="match status" value="3"/>
</dbReference>
<dbReference type="NCBIfam" id="TIGR00756">
    <property type="entry name" value="PPR"/>
    <property type="match status" value="4"/>
</dbReference>
<feature type="repeat" description="PPR" evidence="3">
    <location>
        <begin position="74"/>
        <end position="108"/>
    </location>
</feature>
<evidence type="ECO:0000256" key="3">
    <source>
        <dbReference type="PROSITE-ProRule" id="PRU00708"/>
    </source>
</evidence>
<comment type="similarity">
    <text evidence="1">Belongs to the PPR family. PCMP-H subfamily.</text>
</comment>
<dbReference type="FunFam" id="1.25.40.10:FF:000470">
    <property type="entry name" value="Pentatricopeptide repeat-containing protein At5g66520"/>
    <property type="match status" value="1"/>
</dbReference>
<keyword evidence="5" id="KW-1185">Reference proteome</keyword>
<comment type="caution">
    <text evidence="4">The sequence shown here is derived from an EMBL/GenBank/DDBJ whole genome shotgun (WGS) entry which is preliminary data.</text>
</comment>
<evidence type="ECO:0000256" key="1">
    <source>
        <dbReference type="ARBA" id="ARBA00006643"/>
    </source>
</evidence>
<dbReference type="PANTHER" id="PTHR47926:SF436">
    <property type="entry name" value="PENTATRICOPEPTIDE REPEAT-CONTAINING PROTEIN ELI1, CHLOROPLASTIC-LIKE ISOFORM X2"/>
    <property type="match status" value="1"/>
</dbReference>
<dbReference type="Pfam" id="PF20431">
    <property type="entry name" value="E_motif"/>
    <property type="match status" value="1"/>
</dbReference>
<dbReference type="Pfam" id="PF01535">
    <property type="entry name" value="PPR"/>
    <property type="match status" value="4"/>
</dbReference>
<feature type="repeat" description="PPR" evidence="3">
    <location>
        <begin position="176"/>
        <end position="210"/>
    </location>
</feature>
<dbReference type="Proteomes" id="UP001428341">
    <property type="component" value="Unassembled WGS sequence"/>
</dbReference>
<evidence type="ECO:0000313" key="5">
    <source>
        <dbReference type="Proteomes" id="UP001428341"/>
    </source>
</evidence>
<dbReference type="InterPro" id="IPR011990">
    <property type="entry name" value="TPR-like_helical_dom_sf"/>
</dbReference>
<dbReference type="PANTHER" id="PTHR47926">
    <property type="entry name" value="PENTATRICOPEPTIDE REPEAT-CONTAINING PROTEIN"/>
    <property type="match status" value="1"/>
</dbReference>
<dbReference type="GO" id="GO:0003723">
    <property type="term" value="F:RNA binding"/>
    <property type="evidence" value="ECO:0007669"/>
    <property type="project" value="InterPro"/>
</dbReference>
<sequence>MIQKTGNKTKALISLAQKCRTLNQLKQIHAHLLKTFLSENPLAIGPLLSVAAVSKIPSFFSYARLIFNHSSHRNTFMYNTMIRGYMQANFPKLSVFCYLDMLNMGFEPNNYTFPPLIKACVILGPLENFGMFVHAHVVKFGFGEDPFVVSSLLEFYSLVHRMGTARALFDKSPDRDVVTWTTMVDGYGKIGDVESARDLFEKMPERNAVSWSAIMAAYSRISDFKEVLSLFGQMQEVGMKPNESGLVSVLTACAHLGVITQGLWVHSYAKRYHLEKNVILATAVVDMYSKCGHVHSALSVFEGISNKDAGAWNAMISGVAMNGDAKKSLELFDRMVKSGTQPTETTFVAVLTTCTHAKMVRDGLNLFENMSAVYGVEPQLAHYACVVDLLARAGMVEEAEKFIEEKMGGLGGGDANVWGALLSACRIYGKIEVGNRVWRKLAEMGITDCGTHVLSYNIYKEAGWDMEANKVRKLISETGMKKKPGCSVIEVNGVVEEFLAGDNRHPQAGEIYRVIHSFLKMLNLVLIIWRIKIRKKRVAFMGIMG</sequence>
<gene>
    <name evidence="4" type="ORF">WN944_000662</name>
</gene>
<evidence type="ECO:0008006" key="6">
    <source>
        <dbReference type="Google" id="ProtNLM"/>
    </source>
</evidence>
<feature type="repeat" description="PPR" evidence="3">
    <location>
        <begin position="308"/>
        <end position="342"/>
    </location>
</feature>
<dbReference type="FunFam" id="1.25.40.10:FF:000090">
    <property type="entry name" value="Pentatricopeptide repeat-containing protein, chloroplastic"/>
    <property type="match status" value="1"/>
</dbReference>
<name>A0AAP0MFV2_9ROSI</name>
<dbReference type="InterPro" id="IPR002885">
    <property type="entry name" value="PPR_rpt"/>
</dbReference>
<dbReference type="EMBL" id="JBCGBO010000004">
    <property type="protein sequence ID" value="KAK9208308.1"/>
    <property type="molecule type" value="Genomic_DNA"/>
</dbReference>
<keyword evidence="2" id="KW-0677">Repeat</keyword>
<dbReference type="InterPro" id="IPR046848">
    <property type="entry name" value="E_motif"/>
</dbReference>
<accession>A0AAP0MFV2</accession>
<dbReference type="PROSITE" id="PS51375">
    <property type="entry name" value="PPR"/>
    <property type="match status" value="3"/>
</dbReference>
<proteinExistence type="inferred from homology"/>
<organism evidence="4 5">
    <name type="scientific">Citrus x changshan-huyou</name>
    <dbReference type="NCBI Taxonomy" id="2935761"/>
    <lineage>
        <taxon>Eukaryota</taxon>
        <taxon>Viridiplantae</taxon>
        <taxon>Streptophyta</taxon>
        <taxon>Embryophyta</taxon>
        <taxon>Tracheophyta</taxon>
        <taxon>Spermatophyta</taxon>
        <taxon>Magnoliopsida</taxon>
        <taxon>eudicotyledons</taxon>
        <taxon>Gunneridae</taxon>
        <taxon>Pentapetalae</taxon>
        <taxon>rosids</taxon>
        <taxon>malvids</taxon>
        <taxon>Sapindales</taxon>
        <taxon>Rutaceae</taxon>
        <taxon>Aurantioideae</taxon>
        <taxon>Citrus</taxon>
    </lineage>
</organism>
<evidence type="ECO:0000256" key="2">
    <source>
        <dbReference type="ARBA" id="ARBA00022737"/>
    </source>
</evidence>
<dbReference type="AlphaFoldDB" id="A0AAP0MFV2"/>